<dbReference type="PANTHER" id="PTHR43833:SF7">
    <property type="entry name" value="KTR SYSTEM POTASSIUM UPTAKE PROTEIN C"/>
    <property type="match status" value="1"/>
</dbReference>
<dbReference type="Proteomes" id="UP000032233">
    <property type="component" value="Unassembled WGS sequence"/>
</dbReference>
<dbReference type="PROSITE" id="PS51202">
    <property type="entry name" value="RCK_C"/>
    <property type="match status" value="1"/>
</dbReference>
<dbReference type="SUPFAM" id="SSF116726">
    <property type="entry name" value="TrkA C-terminal domain-like"/>
    <property type="match status" value="1"/>
</dbReference>
<protein>
    <submittedName>
        <fullName evidence="3">Potassium transporter TrkA</fullName>
    </submittedName>
</protein>
<dbReference type="OrthoDB" id="9776294at2"/>
<dbReference type="InterPro" id="IPR036721">
    <property type="entry name" value="RCK_C_sf"/>
</dbReference>
<dbReference type="InterPro" id="IPR036291">
    <property type="entry name" value="NAD(P)-bd_dom_sf"/>
</dbReference>
<dbReference type="AlphaFoldDB" id="A0A0D2IYM6"/>
<dbReference type="Gene3D" id="3.40.50.720">
    <property type="entry name" value="NAD(P)-binding Rossmann-like Domain"/>
    <property type="match status" value="1"/>
</dbReference>
<comment type="caution">
    <text evidence="3">The sequence shown here is derived from an EMBL/GenBank/DDBJ whole genome shotgun (WGS) entry which is preliminary data.</text>
</comment>
<evidence type="ECO:0000313" key="4">
    <source>
        <dbReference type="Proteomes" id="UP000032233"/>
    </source>
</evidence>
<feature type="domain" description="RCK C-terminal" evidence="2">
    <location>
        <begin position="133"/>
        <end position="218"/>
    </location>
</feature>
<dbReference type="PROSITE" id="PS51201">
    <property type="entry name" value="RCK_N"/>
    <property type="match status" value="1"/>
</dbReference>
<evidence type="ECO:0000259" key="1">
    <source>
        <dbReference type="PROSITE" id="PS51201"/>
    </source>
</evidence>
<dbReference type="GO" id="GO:0006813">
    <property type="term" value="P:potassium ion transport"/>
    <property type="evidence" value="ECO:0007669"/>
    <property type="project" value="InterPro"/>
</dbReference>
<reference evidence="3 4" key="1">
    <citation type="submission" date="2013-11" db="EMBL/GenBank/DDBJ databases">
        <title>Metagenomic analysis of a methanogenic consortium involved in long chain n-alkane degradation.</title>
        <authorList>
            <person name="Davidova I.A."/>
            <person name="Callaghan A.V."/>
            <person name="Wawrik B."/>
            <person name="Pruitt S."/>
            <person name="Marks C."/>
            <person name="Duncan K.E."/>
            <person name="Suflita J.M."/>
        </authorList>
    </citation>
    <scope>NUCLEOTIDE SEQUENCE [LARGE SCALE GENOMIC DNA]</scope>
    <source>
        <strain evidence="3 4">SPR</strain>
    </source>
</reference>
<feature type="domain" description="RCK N-terminal" evidence="1">
    <location>
        <begin position="1"/>
        <end position="117"/>
    </location>
</feature>
<evidence type="ECO:0000313" key="3">
    <source>
        <dbReference type="EMBL" id="KIX11124.1"/>
    </source>
</evidence>
<accession>A0A0D2IYM6</accession>
<dbReference type="SUPFAM" id="SSF51735">
    <property type="entry name" value="NAD(P)-binding Rossmann-fold domains"/>
    <property type="match status" value="1"/>
</dbReference>
<dbReference type="PANTHER" id="PTHR43833">
    <property type="entry name" value="POTASSIUM CHANNEL PROTEIN 2-RELATED-RELATED"/>
    <property type="match status" value="1"/>
</dbReference>
<name>A0A0D2IYM6_9BACT</name>
<gene>
    <name evidence="3" type="ORF">X474_25785</name>
</gene>
<proteinExistence type="predicted"/>
<evidence type="ECO:0000259" key="2">
    <source>
        <dbReference type="PROSITE" id="PS51202"/>
    </source>
</evidence>
<dbReference type="Pfam" id="PF02254">
    <property type="entry name" value="TrkA_N"/>
    <property type="match status" value="1"/>
</dbReference>
<dbReference type="RefSeq" id="WP_044352369.1">
    <property type="nucleotide sequence ID" value="NZ_AZAC01000067.1"/>
</dbReference>
<organism evidence="3 4">
    <name type="scientific">Dethiosulfatarculus sandiegensis</name>
    <dbReference type="NCBI Taxonomy" id="1429043"/>
    <lineage>
        <taxon>Bacteria</taxon>
        <taxon>Pseudomonadati</taxon>
        <taxon>Thermodesulfobacteriota</taxon>
        <taxon>Desulfarculia</taxon>
        <taxon>Desulfarculales</taxon>
        <taxon>Desulfarculaceae</taxon>
        <taxon>Dethiosulfatarculus</taxon>
    </lineage>
</organism>
<sequence length="218" mass="23805">MNIAVIGLGTFGRSLVLSLHKAGHNLNVVDLDQSAVSQVKDYCDQAVVGDVTQKELLEEMGMGLMDAVVVALGHDMGASVMSTLLVKEMGAKTVVCKAVTPEHERILRRVGADSVVFPEREAADRLAMSLSNPDLMDYLPISDDFSVVELAPPSWMLNKTLVELDLRRRFNINVVAVREIIPKRIHLVVSPDYVVKDSDVLVVVGARKDLEKLGDESA</sequence>
<dbReference type="STRING" id="1429043.X474_25785"/>
<dbReference type="InterPro" id="IPR003148">
    <property type="entry name" value="RCK_N"/>
</dbReference>
<dbReference type="InterPro" id="IPR006037">
    <property type="entry name" value="RCK_C"/>
</dbReference>
<dbReference type="InterPro" id="IPR050721">
    <property type="entry name" value="Trk_Ktr_HKT_K-transport"/>
</dbReference>
<dbReference type="EMBL" id="AZAC01000067">
    <property type="protein sequence ID" value="KIX11124.1"/>
    <property type="molecule type" value="Genomic_DNA"/>
</dbReference>
<dbReference type="InParanoid" id="A0A0D2IYM6"/>
<dbReference type="GO" id="GO:0008324">
    <property type="term" value="F:monoatomic cation transmembrane transporter activity"/>
    <property type="evidence" value="ECO:0007669"/>
    <property type="project" value="InterPro"/>
</dbReference>
<dbReference type="Pfam" id="PF02080">
    <property type="entry name" value="TrkA_C"/>
    <property type="match status" value="1"/>
</dbReference>
<dbReference type="Gene3D" id="3.30.70.1450">
    <property type="entry name" value="Regulator of K+ conductance, C-terminal domain"/>
    <property type="match status" value="1"/>
</dbReference>
<keyword evidence="4" id="KW-1185">Reference proteome</keyword>